<feature type="region of interest" description="Disordered" evidence="1">
    <location>
        <begin position="139"/>
        <end position="161"/>
    </location>
</feature>
<dbReference type="Proteomes" id="UP000765509">
    <property type="component" value="Unassembled WGS sequence"/>
</dbReference>
<dbReference type="AlphaFoldDB" id="A0A9Q3EKY6"/>
<accession>A0A9Q3EKY6</accession>
<comment type="caution">
    <text evidence="2">The sequence shown here is derived from an EMBL/GenBank/DDBJ whole genome shotgun (WGS) entry which is preliminary data.</text>
</comment>
<organism evidence="2 3">
    <name type="scientific">Austropuccinia psidii MF-1</name>
    <dbReference type="NCBI Taxonomy" id="1389203"/>
    <lineage>
        <taxon>Eukaryota</taxon>
        <taxon>Fungi</taxon>
        <taxon>Dikarya</taxon>
        <taxon>Basidiomycota</taxon>
        <taxon>Pucciniomycotina</taxon>
        <taxon>Pucciniomycetes</taxon>
        <taxon>Pucciniales</taxon>
        <taxon>Sphaerophragmiaceae</taxon>
        <taxon>Austropuccinia</taxon>
    </lineage>
</organism>
<name>A0A9Q3EKY6_9BASI</name>
<keyword evidence="3" id="KW-1185">Reference proteome</keyword>
<feature type="compositionally biased region" description="Polar residues" evidence="1">
    <location>
        <begin position="139"/>
        <end position="153"/>
    </location>
</feature>
<gene>
    <name evidence="2" type="ORF">O181_063936</name>
</gene>
<reference evidence="2" key="1">
    <citation type="submission" date="2021-03" db="EMBL/GenBank/DDBJ databases">
        <title>Draft genome sequence of rust myrtle Austropuccinia psidii MF-1, a brazilian biotype.</title>
        <authorList>
            <person name="Quecine M.C."/>
            <person name="Pachon D.M.R."/>
            <person name="Bonatelli M.L."/>
            <person name="Correr F.H."/>
            <person name="Franceschini L.M."/>
            <person name="Leite T.F."/>
            <person name="Margarido G.R.A."/>
            <person name="Almeida C.A."/>
            <person name="Ferrarezi J.A."/>
            <person name="Labate C.A."/>
        </authorList>
    </citation>
    <scope>NUCLEOTIDE SEQUENCE</scope>
    <source>
        <strain evidence="2">MF-1</strain>
    </source>
</reference>
<evidence type="ECO:0000256" key="1">
    <source>
        <dbReference type="SAM" id="MobiDB-lite"/>
    </source>
</evidence>
<protein>
    <submittedName>
        <fullName evidence="2">Uncharacterized protein</fullName>
    </submittedName>
</protein>
<dbReference type="EMBL" id="AVOT02030890">
    <property type="protein sequence ID" value="MBW0524221.1"/>
    <property type="molecule type" value="Genomic_DNA"/>
</dbReference>
<evidence type="ECO:0000313" key="2">
    <source>
        <dbReference type="EMBL" id="MBW0524221.1"/>
    </source>
</evidence>
<sequence length="182" mass="19736">MMIHGPLVISCFIGKFPTSPTPQANISKFGNKGSSSLPGASGPPPLIRGCIFSMEYSSHLGSYGSYGLWSVRHGTWGTLGPFWTNSNEAKKGQGGSTAAPNSRWAHLKLFWPKISEDPKSTKLAQGPKAPRMARTLKTQSMDSGNHQRTSATFNKGFPSRSGKHLAQIKHSSFQEPGVLHNW</sequence>
<evidence type="ECO:0000313" key="3">
    <source>
        <dbReference type="Proteomes" id="UP000765509"/>
    </source>
</evidence>
<proteinExistence type="predicted"/>